<dbReference type="Proteomes" id="UP001230654">
    <property type="component" value="Unassembled WGS sequence"/>
</dbReference>
<dbReference type="SUPFAM" id="SSF49899">
    <property type="entry name" value="Concanavalin A-like lectins/glucanases"/>
    <property type="match status" value="3"/>
</dbReference>
<evidence type="ECO:0000313" key="7">
    <source>
        <dbReference type="Proteomes" id="UP001230654"/>
    </source>
</evidence>
<evidence type="ECO:0000313" key="6">
    <source>
        <dbReference type="EMBL" id="MDQ0579533.1"/>
    </source>
</evidence>
<feature type="chain" id="PRO_5045802913" description="LamG-like jellyroll fold domain-containing protein" evidence="4">
    <location>
        <begin position="29"/>
        <end position="1471"/>
    </location>
</feature>
<feature type="domain" description="LamG-like jellyroll fold" evidence="5">
    <location>
        <begin position="846"/>
        <end position="988"/>
    </location>
</feature>
<proteinExistence type="predicted"/>
<dbReference type="EMBL" id="JAUSWV010000002">
    <property type="protein sequence ID" value="MDQ0579533.1"/>
    <property type="molecule type" value="Genomic_DNA"/>
</dbReference>
<accession>A0ABU0NLD6</accession>
<feature type="region of interest" description="Disordered" evidence="3">
    <location>
        <begin position="239"/>
        <end position="337"/>
    </location>
</feature>
<feature type="compositionally biased region" description="Low complexity" evidence="3">
    <location>
        <begin position="34"/>
        <end position="51"/>
    </location>
</feature>
<feature type="compositionally biased region" description="Polar residues" evidence="3">
    <location>
        <begin position="313"/>
        <end position="323"/>
    </location>
</feature>
<evidence type="ECO:0000259" key="5">
    <source>
        <dbReference type="SMART" id="SM00560"/>
    </source>
</evidence>
<keyword evidence="2" id="KW-1015">Disulfide bond</keyword>
<evidence type="ECO:0000256" key="3">
    <source>
        <dbReference type="SAM" id="MobiDB-lite"/>
    </source>
</evidence>
<dbReference type="NCBIfam" id="NF033679">
    <property type="entry name" value="DNRLRE_dom"/>
    <property type="match status" value="1"/>
</dbReference>
<dbReference type="InterPro" id="IPR042837">
    <property type="entry name" value="PTX3"/>
</dbReference>
<feature type="region of interest" description="Disordered" evidence="3">
    <location>
        <begin position="794"/>
        <end position="814"/>
    </location>
</feature>
<feature type="domain" description="LamG-like jellyroll fold" evidence="5">
    <location>
        <begin position="1067"/>
        <end position="1210"/>
    </location>
</feature>
<protein>
    <recommendedName>
        <fullName evidence="5">LamG-like jellyroll fold domain-containing protein</fullName>
    </recommendedName>
</protein>
<dbReference type="SMART" id="SM00560">
    <property type="entry name" value="LamGL"/>
    <property type="match status" value="3"/>
</dbReference>
<dbReference type="InterPro" id="IPR006558">
    <property type="entry name" value="LamG-like"/>
</dbReference>
<feature type="domain" description="LamG-like jellyroll fold" evidence="5">
    <location>
        <begin position="1283"/>
        <end position="1451"/>
    </location>
</feature>
<feature type="compositionally biased region" description="Low complexity" evidence="3">
    <location>
        <begin position="295"/>
        <end position="312"/>
    </location>
</feature>
<dbReference type="PANTHER" id="PTHR46943">
    <property type="entry name" value="PENTRAXIN-RELATED PROTEIN PTX3"/>
    <property type="match status" value="1"/>
</dbReference>
<dbReference type="InterPro" id="IPR013320">
    <property type="entry name" value="ConA-like_dom_sf"/>
</dbReference>
<reference evidence="6 7" key="1">
    <citation type="submission" date="2023-07" db="EMBL/GenBank/DDBJ databases">
        <title>Comparative genomics of wheat-associated soil bacteria to identify genetic determinants of phenazine resistance.</title>
        <authorList>
            <person name="Mouncey N."/>
        </authorList>
    </citation>
    <scope>NUCLEOTIDE SEQUENCE [LARGE SCALE GENOMIC DNA]</scope>
    <source>
        <strain evidence="6 7">B2I6</strain>
    </source>
</reference>
<sequence>MTRRHARTSALALALVTAMGIGVTPVTAAVPAAPTAPARTKTTAGNGATTTQDALTEAKRSGKSVEVGSLRSESSDVYATPDGNLEAREYLRPVRTRVGGEWKPVDTDLVKTSEGTVAPGATTVGLEFSAGGDAPLVRMEKAGRELALSWPGELPAPVLDGATATYRDVLPGVDLRMGAQEDGFTQLLVVKSAQAASDPELTRLRLKLSAEGMNVRETSEGGLEAVDQGAGSAVFEAPKPVMWDSSTREPAQRSGAPRASAPAKGATPAGKAALPAGKATPSGETLPAGKASPTGRALAGRAAPAEASAGGEQTTATGVSGQTGAAGEEPAAGESARLAPVGVDIPAGGGELVLTPDADVLKGEDTTYPVFIDPQWYSPRAAAWTMASKYWASSPQWKFNGENNAGLGYCGWAYCQPNDTKRLFYRIPVSKFAGKTVLSAEFVVRNVWSASCGARSVELWRTKDISASTTWNSQNASGFWIDKLKTDSFAYGYEGCSAKDAEFDVRSAVQTAANAKSSTMTFGMQAASESDIYGWKRFSDKAYLRVKYNRPPSQIKMSQLTMEYGGTCKRPADAPRVRTLGKIYANGVTDPDGDTVGVQIEAAWDSGDGKGVIPRWKPARTSLKKSGSSFSLTLPSSLPENKQISWYARSYDGAQYSPWSSAGDPTGCYFTYDTKVPKAPVVTSAEYPASDPENPDDPWFDGVGQYGSFQLKAADTDVTKYWFGINGDPSSKNAITTSAGAAKIARMLPARSGLNFVTARAFDAAGNGSEIRTYQFRVKAGQLERADWGMDEAAGATEAAGSAPEQSAALYGNPTPGVEGRFGTAVQFDGVDDYAAGDVATIDTDVSFSVSAWVKLSAMPSGAAVVASQRGNNAPGFELYYSKGYDRWVFNQYSADSTAGTPVRAMQAAAGGVKAGEWTHLVGEYAAGEKLLKLYVNGTLAGSTAYSTPWNARRGMTIGGSFLGDTPASPFPGAIDEVKTFEKPLSAGEVAGLFSSNAIGAGRPARAVFHLDEAADATALSGRADVNPAVLKGGATAGSPGVDGNALTLDGTDDYAATSGPHINTSYSFAVSAWVKLTKTKPTHAASVASQTGDVVTGPELYYSSSYDRWVFNQHSADTADSTVVRAMQPEGTTAYGGEWTHLVGVQDTVAGQLSLYVNGTLAGTTALPSTWYAGGAVQIGASAFEGKTTSFFPGQIDDVRLFDRPVSADEVQQLFKQRALLNARWKLDATTGSASPDDAGRTAALSLAGGAKIGAGFMEGGLELDGKAGYASAPAVPVDTSASFTVTAWAQAASIPTQNAAVVSAEGASRSPFAVHFVPDANDPEGLGSWEIELPNADASDATTARLANTEFSGVTDWNHLALVYDGFAKQARLYVNGVLQEAACEDADGDGTADETSCQDMIAWGENMLTTKAGKSLQVGRTKTGATGAEYFPGVIDDVWFFQGALDDSQVGELSGSWFDVPTQVPAGS</sequence>
<organism evidence="6 7">
    <name type="scientific">Streptomyces rishiriensis</name>
    <dbReference type="NCBI Taxonomy" id="68264"/>
    <lineage>
        <taxon>Bacteria</taxon>
        <taxon>Bacillati</taxon>
        <taxon>Actinomycetota</taxon>
        <taxon>Actinomycetes</taxon>
        <taxon>Kitasatosporales</taxon>
        <taxon>Streptomycetaceae</taxon>
        <taxon>Streptomyces</taxon>
    </lineage>
</organism>
<gene>
    <name evidence="6" type="ORF">QF030_001711</name>
</gene>
<dbReference type="Pfam" id="PF13385">
    <property type="entry name" value="Laminin_G_3"/>
    <property type="match status" value="3"/>
</dbReference>
<dbReference type="PANTHER" id="PTHR46943:SF1">
    <property type="entry name" value="PENTRAXIN-RELATED PROTEIN PTX3"/>
    <property type="match status" value="1"/>
</dbReference>
<evidence type="ECO:0000256" key="4">
    <source>
        <dbReference type="SAM" id="SignalP"/>
    </source>
</evidence>
<keyword evidence="7" id="KW-1185">Reference proteome</keyword>
<feature type="compositionally biased region" description="Low complexity" evidence="3">
    <location>
        <begin position="259"/>
        <end position="279"/>
    </location>
</feature>
<feature type="compositionally biased region" description="Low complexity" evidence="3">
    <location>
        <begin position="794"/>
        <end position="803"/>
    </location>
</feature>
<comment type="caution">
    <text evidence="6">The sequence shown here is derived from an EMBL/GenBank/DDBJ whole genome shotgun (WGS) entry which is preliminary data.</text>
</comment>
<evidence type="ECO:0000256" key="2">
    <source>
        <dbReference type="ARBA" id="ARBA00023157"/>
    </source>
</evidence>
<evidence type="ECO:0000256" key="1">
    <source>
        <dbReference type="ARBA" id="ARBA00022729"/>
    </source>
</evidence>
<dbReference type="Gene3D" id="2.60.120.200">
    <property type="match status" value="3"/>
</dbReference>
<feature type="region of interest" description="Disordered" evidence="3">
    <location>
        <begin position="34"/>
        <end position="80"/>
    </location>
</feature>
<name>A0ABU0NLD6_STRRH</name>
<feature type="compositionally biased region" description="Low complexity" evidence="3">
    <location>
        <begin position="325"/>
        <end position="336"/>
    </location>
</feature>
<feature type="signal peptide" evidence="4">
    <location>
        <begin position="1"/>
        <end position="28"/>
    </location>
</feature>
<keyword evidence="1 4" id="KW-0732">Signal</keyword>